<keyword evidence="8 12" id="KW-0175">Coiled coil</keyword>
<evidence type="ECO:0000256" key="3">
    <source>
        <dbReference type="ARBA" id="ARBA00018693"/>
    </source>
</evidence>
<feature type="compositionally biased region" description="Low complexity" evidence="13">
    <location>
        <begin position="2313"/>
        <end position="2354"/>
    </location>
</feature>
<dbReference type="InterPro" id="IPR003395">
    <property type="entry name" value="RecF/RecN/SMC_N"/>
</dbReference>
<feature type="compositionally biased region" description="Low complexity" evidence="13">
    <location>
        <begin position="1525"/>
        <end position="1536"/>
    </location>
</feature>
<evidence type="ECO:0000256" key="6">
    <source>
        <dbReference type="ARBA" id="ARBA00022776"/>
    </source>
</evidence>
<feature type="compositionally biased region" description="Low complexity" evidence="13">
    <location>
        <begin position="1863"/>
        <end position="1890"/>
    </location>
</feature>
<feature type="coiled-coil region" evidence="12">
    <location>
        <begin position="1240"/>
        <end position="1277"/>
    </location>
</feature>
<feature type="compositionally biased region" description="Low complexity" evidence="13">
    <location>
        <begin position="2192"/>
        <end position="2207"/>
    </location>
</feature>
<protein>
    <recommendedName>
        <fullName evidence="3">Structural maintenance of chromosomes protein 4</fullName>
    </recommendedName>
</protein>
<keyword evidence="7" id="KW-0067">ATP-binding</keyword>
<evidence type="ECO:0000256" key="5">
    <source>
        <dbReference type="ARBA" id="ARBA00022741"/>
    </source>
</evidence>
<evidence type="ECO:0000313" key="16">
    <source>
        <dbReference type="Proteomes" id="UP000219602"/>
    </source>
</evidence>
<dbReference type="Proteomes" id="UP000219602">
    <property type="component" value="Chromosome 9"/>
</dbReference>
<evidence type="ECO:0000259" key="14">
    <source>
        <dbReference type="SMART" id="SM00968"/>
    </source>
</evidence>
<feature type="region of interest" description="Disordered" evidence="13">
    <location>
        <begin position="2144"/>
        <end position="2242"/>
    </location>
</feature>
<feature type="domain" description="SMC hinge" evidence="14">
    <location>
        <begin position="730"/>
        <end position="843"/>
    </location>
</feature>
<feature type="region of interest" description="Disordered" evidence="13">
    <location>
        <begin position="1803"/>
        <end position="1831"/>
    </location>
</feature>
<dbReference type="SMART" id="SM00968">
    <property type="entry name" value="SMC_hinge"/>
    <property type="match status" value="1"/>
</dbReference>
<dbReference type="PANTHER" id="PTHR18937">
    <property type="entry name" value="STRUCTURAL MAINTENANCE OF CHROMOSOMES SMC FAMILY MEMBER"/>
    <property type="match status" value="1"/>
</dbReference>
<feature type="compositionally biased region" description="Polar residues" evidence="13">
    <location>
        <begin position="1436"/>
        <end position="1456"/>
    </location>
</feature>
<dbReference type="EMBL" id="MABQ02000007">
    <property type="protein sequence ID" value="PCD31280.1"/>
    <property type="molecule type" value="Genomic_DNA"/>
</dbReference>
<keyword evidence="9" id="KW-0226">DNA condensation</keyword>
<feature type="region of interest" description="Disordered" evidence="13">
    <location>
        <begin position="1997"/>
        <end position="2029"/>
    </location>
</feature>
<reference evidence="15 16" key="2">
    <citation type="journal article" date="2017" name="Sci. Rep.">
        <title>A mobile pathogenicity chromosome in Fusarium oxysporum for infection of multiple cucurbit species.</title>
        <authorList>
            <person name="van Dam P."/>
            <person name="Fokkens L."/>
            <person name="Ayukawa Y."/>
            <person name="van der Gragt M."/>
            <person name="Ter Horst A."/>
            <person name="Brankovics B."/>
            <person name="Houterman P.M."/>
            <person name="Arie T."/>
            <person name="Rep M."/>
        </authorList>
    </citation>
    <scope>NUCLEOTIDE SEQUENCE [LARGE SCALE GENOMIC DNA]</scope>
    <source>
        <strain evidence="15 16">Forc016</strain>
    </source>
</reference>
<evidence type="ECO:0000256" key="9">
    <source>
        <dbReference type="ARBA" id="ARBA00023067"/>
    </source>
</evidence>
<feature type="compositionally biased region" description="Low complexity" evidence="13">
    <location>
        <begin position="1479"/>
        <end position="1497"/>
    </location>
</feature>
<evidence type="ECO:0000313" key="15">
    <source>
        <dbReference type="EMBL" id="PCD31280.1"/>
    </source>
</evidence>
<dbReference type="SUPFAM" id="SSF75553">
    <property type="entry name" value="Smc hinge domain"/>
    <property type="match status" value="1"/>
</dbReference>
<dbReference type="GO" id="GO:0007076">
    <property type="term" value="P:mitotic chromosome condensation"/>
    <property type="evidence" value="ECO:0007669"/>
    <property type="project" value="TreeGrafter"/>
</dbReference>
<feature type="compositionally biased region" description="Low complexity" evidence="13">
    <location>
        <begin position="1803"/>
        <end position="1817"/>
    </location>
</feature>
<feature type="region of interest" description="Disordered" evidence="13">
    <location>
        <begin position="1863"/>
        <end position="1907"/>
    </location>
</feature>
<feature type="compositionally biased region" description="Polar residues" evidence="13">
    <location>
        <begin position="2296"/>
        <end position="2310"/>
    </location>
</feature>
<feature type="compositionally biased region" description="Polar residues" evidence="13">
    <location>
        <begin position="1681"/>
        <end position="1694"/>
    </location>
</feature>
<feature type="compositionally biased region" description="Polar residues" evidence="13">
    <location>
        <begin position="1537"/>
        <end position="1642"/>
    </location>
</feature>
<reference evidence="15 16" key="1">
    <citation type="journal article" date="2016" name="Environ. Microbiol.">
        <title>Effector profiles distinguish formae speciales of Fusarium oxysporum.</title>
        <authorList>
            <person name="van Dam P."/>
            <person name="Fokkens L."/>
            <person name="Schmidt S.M."/>
            <person name="Linmans J.H."/>
            <person name="Kistler H.C."/>
            <person name="Ma L.J."/>
            <person name="Rep M."/>
        </authorList>
    </citation>
    <scope>NUCLEOTIDE SEQUENCE [LARGE SCALE GENOMIC DNA]</scope>
    <source>
        <strain evidence="15 16">Forc016</strain>
    </source>
</reference>
<organism evidence="15 16">
    <name type="scientific">Fusarium oxysporum f. sp. radicis-cucumerinum</name>
    <dbReference type="NCBI Taxonomy" id="327505"/>
    <lineage>
        <taxon>Eukaryota</taxon>
        <taxon>Fungi</taxon>
        <taxon>Dikarya</taxon>
        <taxon>Ascomycota</taxon>
        <taxon>Pezizomycotina</taxon>
        <taxon>Sordariomycetes</taxon>
        <taxon>Hypocreomycetidae</taxon>
        <taxon>Hypocreales</taxon>
        <taxon>Nectriaceae</taxon>
        <taxon>Fusarium</taxon>
        <taxon>Fusarium oxysporum species complex</taxon>
    </lineage>
</organism>
<keyword evidence="10" id="KW-0539">Nucleus</keyword>
<proteinExistence type="inferred from homology"/>
<feature type="compositionally biased region" description="Acidic residues" evidence="13">
    <location>
        <begin position="1185"/>
        <end position="1201"/>
    </location>
</feature>
<dbReference type="GO" id="GO:0005524">
    <property type="term" value="F:ATP binding"/>
    <property type="evidence" value="ECO:0007669"/>
    <property type="project" value="UniProtKB-KW"/>
</dbReference>
<feature type="compositionally biased region" description="Low complexity" evidence="13">
    <location>
        <begin position="54"/>
        <end position="66"/>
    </location>
</feature>
<feature type="coiled-coil region" evidence="12">
    <location>
        <begin position="932"/>
        <end position="1143"/>
    </location>
</feature>
<keyword evidence="11" id="KW-0131">Cell cycle</keyword>
<dbReference type="SUPFAM" id="SSF52540">
    <property type="entry name" value="P-loop containing nucleoside triphosphate hydrolases"/>
    <property type="match status" value="1"/>
</dbReference>
<dbReference type="Gene3D" id="1.10.287.1490">
    <property type="match status" value="2"/>
</dbReference>
<dbReference type="STRING" id="327505.A0A2H3GNS1"/>
<feature type="region of interest" description="Disordered" evidence="13">
    <location>
        <begin position="2051"/>
        <end position="2078"/>
    </location>
</feature>
<dbReference type="InterPro" id="IPR027417">
    <property type="entry name" value="P-loop_NTPase"/>
</dbReference>
<keyword evidence="6" id="KW-0498">Mitosis</keyword>
<feature type="compositionally biased region" description="Basic residues" evidence="13">
    <location>
        <begin position="1"/>
        <end position="12"/>
    </location>
</feature>
<dbReference type="InterPro" id="IPR010935">
    <property type="entry name" value="SMC_hinge"/>
</dbReference>
<dbReference type="Gene3D" id="1.20.1060.20">
    <property type="match status" value="1"/>
</dbReference>
<dbReference type="FunFam" id="3.40.50.300:FF:000585">
    <property type="entry name" value="Structural maintenance of chromosomes 4"/>
    <property type="match status" value="1"/>
</dbReference>
<dbReference type="InterPro" id="IPR036277">
    <property type="entry name" value="SMC_hinge_sf"/>
</dbReference>
<comment type="caution">
    <text evidence="15">The sequence shown here is derived from an EMBL/GenBank/DDBJ whole genome shotgun (WGS) entry which is preliminary data.</text>
</comment>
<feature type="region of interest" description="Disordered" evidence="13">
    <location>
        <begin position="1432"/>
        <end position="1694"/>
    </location>
</feature>
<evidence type="ECO:0000256" key="13">
    <source>
        <dbReference type="SAM" id="MobiDB-lite"/>
    </source>
</evidence>
<feature type="compositionally biased region" description="Polar residues" evidence="13">
    <location>
        <begin position="2063"/>
        <end position="2078"/>
    </location>
</feature>
<keyword evidence="4" id="KW-0132">Cell division</keyword>
<dbReference type="GO" id="GO:0000796">
    <property type="term" value="C:condensin complex"/>
    <property type="evidence" value="ECO:0007669"/>
    <property type="project" value="TreeGrafter"/>
</dbReference>
<dbReference type="GO" id="GO:0005634">
    <property type="term" value="C:nucleus"/>
    <property type="evidence" value="ECO:0007669"/>
    <property type="project" value="UniProtKB-SubCell"/>
</dbReference>
<evidence type="ECO:0000256" key="8">
    <source>
        <dbReference type="ARBA" id="ARBA00023054"/>
    </source>
</evidence>
<comment type="similarity">
    <text evidence="2">Belongs to the SMC family. SMC4 subfamily.</text>
</comment>
<dbReference type="Gene3D" id="3.30.70.1620">
    <property type="match status" value="1"/>
</dbReference>
<feature type="region of interest" description="Disordered" evidence="13">
    <location>
        <begin position="1162"/>
        <end position="1210"/>
    </location>
</feature>
<feature type="region of interest" description="Disordered" evidence="13">
    <location>
        <begin position="690"/>
        <end position="709"/>
    </location>
</feature>
<feature type="compositionally biased region" description="Low complexity" evidence="13">
    <location>
        <begin position="1658"/>
        <end position="1678"/>
    </location>
</feature>
<evidence type="ECO:0000256" key="7">
    <source>
        <dbReference type="ARBA" id="ARBA00022840"/>
    </source>
</evidence>
<feature type="compositionally biased region" description="Low complexity" evidence="13">
    <location>
        <begin position="1997"/>
        <end position="2010"/>
    </location>
</feature>
<dbReference type="GO" id="GO:0051301">
    <property type="term" value="P:cell division"/>
    <property type="evidence" value="ECO:0007669"/>
    <property type="project" value="UniProtKB-KW"/>
</dbReference>
<dbReference type="CDD" id="cd06503">
    <property type="entry name" value="ATP-synt_Fo_b"/>
    <property type="match status" value="1"/>
</dbReference>
<evidence type="ECO:0000256" key="11">
    <source>
        <dbReference type="ARBA" id="ARBA00023306"/>
    </source>
</evidence>
<feature type="region of interest" description="Disordered" evidence="13">
    <location>
        <begin position="1710"/>
        <end position="1745"/>
    </location>
</feature>
<feature type="compositionally biased region" description="Low complexity" evidence="13">
    <location>
        <begin position="2051"/>
        <end position="2062"/>
    </location>
</feature>
<dbReference type="Pfam" id="PF06470">
    <property type="entry name" value="SMC_hinge"/>
    <property type="match status" value="1"/>
</dbReference>
<comment type="subcellular location">
    <subcellularLocation>
        <location evidence="1">Nucleus</location>
    </subcellularLocation>
</comment>
<gene>
    <name evidence="15" type="ORF">AU210_010935</name>
</gene>
<evidence type="ECO:0000256" key="1">
    <source>
        <dbReference type="ARBA" id="ARBA00004123"/>
    </source>
</evidence>
<evidence type="ECO:0000256" key="10">
    <source>
        <dbReference type="ARBA" id="ARBA00023242"/>
    </source>
</evidence>
<evidence type="ECO:0000256" key="2">
    <source>
        <dbReference type="ARBA" id="ARBA00006005"/>
    </source>
</evidence>
<sequence length="2821" mass="300963">MSSPVRPRRATRRTAIIDSDDEDDVSNRSRVQDEEEDFEPEKPAPRRQTRSRKSTTPAPTPAAAPKARGRPRKAPTPAASVEASELLDADTTLKAEASSPAKVASPRKRKSTARSSISSVPDLAPPTPKPDSPTASQEASALADITDSSVNTSVVDNTQATIKPIKPMDTIMEKPMDIVLKSRTLAVPVVEDTTPKSRIVLTHLILNNFKSYAGRQEVGPFHASFSSVVGPNGSGKSNVIDSLLFVFGFRASKMRQGKISALIHNSAKFPNLDHCEVAVYFQEVMDQPGGGHEVIPNSELIISRKAFKNNSSKYYINGKESNFTTVTTLLRDRGVDLDHKRFLILQGEVESIAQMKAKAGNEHEDGLLEYLEDIIGTSKYKAPIEESATEVETLNDVCMEKSGRVQHVEKEKNSLEDKKDKAIAYIRDENELAMKQSALYQLFIHKCNENIAVTEEAISQMQAQLDAELEKHHGGEQIIKSLEKDYAKGAKEFEAQEKSTQALVKEMAKFEQERVKFDEKRKFLDDKRKKLEKAIANAETNSAEADETIEQCGEEIENRTQEIAELEEQIQTAEAELAQIRESLKGKTQAFSDQIAAKQKSLEPWNEKINQKQSAVAVAESELNILQEKANAGAVALQELETKIASIEEGKTAKRAELKSCQAEKAELLKEAENMKSELKVLSEQEPKIRSKISNARQKADEARSSLSSTQARGNVLAALMRMKESGRIDGFHGRLGNLGTIDQKYDVAISTACGALDNFVTETVEAGQQCIEYLRKNNVGRGNFICLDKLRVRDMSPIQTPENAPRLFDLVTAKEDKFRAAFYHAMQDTLVAADLAQANRIAYGAKRWRVVTLDGELIDKSGTMSGGGSTVKRGLMSSKLVSDVSKEQVAKFESDRDGWETKFQEFQEYQRECETRLRELGEQIPQLDTKMQKIGLEIESAERNITDMQRRMKEVSKEHQPSATDNSRIAALQKEIAKLNKEIERLHGETSSVEDEIKALQDKIMEVGGEKLRAQRAKVDSIKEEISSNNEEISNAEVRKVKAEKQKIKLAKDHAKSSKELEAATRDLGKLENDINNQGERAEELQAQAEEAEEGLAAKKKELKALKSELDEKTAELNETRAVEIEMRNKLEENQKALLENQARLRHWDDKLSKIVLQNIDDLTGGSSGSRSKKPKSQPKPQTDDDDDVDMDDAPQDDPNELPRYTPDELADMNEKTLKGEIAALEEKTQNVNVDLGVLAEYRRRVEEHAARASDLQTAIEQRDSAKKRCDDLRRLRLEGFMEGFSAISLRLKEMYQMITMGGNAELELVDSLDPFSEGILFSVMPPKKSWKNISNLSGGEKTLSSLALVFALHHYKPTPLYVMDEIDAALDFRNVSIVANYIKERTKNAQFIVISLRNNMFELAARLVGVYKVNHMTKSVTIENKDYIARPPGHSSQQRTQVGGNTTILPFRTTNADESRTRGYSDSTEVSVGQPGSGTYAETTTGGAYSTTEASWNQTAASGGETTAREMTGDVPRTTYANSSSPTTGSASESLTRSGSAASWNTTTESPADTQGPSSASFSSQDRAPTSSHSQFGNRTQTLQSNTGVTTQLSDTRTTRSGATTDSPPWSFPGNSTSSPVESGTRPTRTLTGWNSSMTAPSGGISGTGPFVPIPTESVLSVSVTTGSRTTGESVGPGWNTTSASTANGSVPTVSLSSGSFVPFPTGSDFTSSGSSSSGSVAPSWNTASASRGNGSAPTTDISGGSFVPFPTASASTITGVSSSSTIGPSWNGTTSVSMGNGSVPTVSISSGTFVPFPTASVSASSGGSSSGSVGPSWNGTTSRGNGSVPTVSISSGTFVPFPTLSLSSQASSVVTSSGSSFGPSWNSTSLPSGGNTSATVTSASSGSLDPFPTSSASVQTSSGGFTSGTSFNPSWNSTSIPFGSNTSLPTISASTGTLLPSASAQLSSTEITSGSSLGPSWNSTSLPSGGNLSVPTVSTSGLLVPFPTVSLPASSSSVEATTGSSLSPSWNTTSLPPGGNSPVPTISKASESFIPFPTVSLPSQFSSAEATSGSSLSPSWNNTARPSSGNVTIPTISISPSQTFVPFPTQPFQSDTLTTNPETSGNQFPSWNSTAPPGVNFTIPSISITRGGTLPFPTLPLPGESITTKPRSGTSSVPESSAVPSWNGTTSAPGGNVSVPTTSVSQTGTSSLVPFPSVSLPTVSQATSGSGRSETLVTGWNTTTGQSEGSGSVATAGSSESGSIVALSTESEIITSSQSGGVGWNITSPISGVISLPTISVPTSEIPTPPFPTGSSEVPSTTASESAVPSGDTTGSAPGSTGTVTSASSPVAATSTSGASNGPASSGSNATTTDVPEFPAANFTHVTRTAAISQETCYTLPNPDGDSTRRALLYNARLREDNVSIPIPYIESVEFEKDGVNPLYLTVRDEQGGIYYVDISHRGRLSVVDPNGYLVTLDAEGIHFSGSNCTYGISISIDDMYQQIADLAGVQCAALKHKRAEDLDFSQVLYLHDQCGNPVDRSVRQYPQLLVGDTVCADVAVDDDTGRWDFECTFPGSESGSLRCQLAIKNKIVDFISTDPFGGACPDLSTVVTTLEESGQDIVDPEQLRKDLANQGLSSDRAKQEADAAVVAYTQLWQALGALFTKSTETSQGALEDYIDVYNTRRSFENDICQSLHEGEIPLNLTLIAGATRIPAITTLNWAPETTKPYNITVQDSSRIACCPNSAVAEGEGATCSYPRDAIIPGTGCVCGKSAAGVGIAFEWTECTNYKGSCEADGDCGDGYLCLTGSCCGGGVCVDAFACSENGTDLVQQFDGGF</sequence>
<evidence type="ECO:0000256" key="12">
    <source>
        <dbReference type="SAM" id="Coils"/>
    </source>
</evidence>
<feature type="compositionally biased region" description="Polar residues" evidence="13">
    <location>
        <begin position="1723"/>
        <end position="1745"/>
    </location>
</feature>
<feature type="compositionally biased region" description="Polar residues" evidence="13">
    <location>
        <begin position="1818"/>
        <end position="1831"/>
    </location>
</feature>
<feature type="region of interest" description="Disordered" evidence="13">
    <location>
        <begin position="2287"/>
        <end position="2359"/>
    </location>
</feature>
<dbReference type="Pfam" id="PF02463">
    <property type="entry name" value="SMC_N"/>
    <property type="match status" value="1"/>
</dbReference>
<dbReference type="FunFam" id="3.40.50.300:FF:000481">
    <property type="entry name" value="Structural maintenance of chromosomes 4"/>
    <property type="match status" value="1"/>
</dbReference>
<evidence type="ECO:0000256" key="4">
    <source>
        <dbReference type="ARBA" id="ARBA00022618"/>
    </source>
</evidence>
<keyword evidence="5" id="KW-0547">Nucleotide-binding</keyword>
<feature type="region of interest" description="Disordered" evidence="13">
    <location>
        <begin position="1"/>
        <end position="147"/>
    </location>
</feature>
<feature type="compositionally biased region" description="Polar residues" evidence="13">
    <location>
        <begin position="2208"/>
        <end position="2242"/>
    </location>
</feature>
<dbReference type="Gene3D" id="3.40.50.300">
    <property type="entry name" value="P-loop containing nucleotide triphosphate hydrolases"/>
    <property type="match status" value="2"/>
</dbReference>
<accession>A0A2H3GNS1</accession>
<name>A0A2H3GNS1_FUSOX</name>
<dbReference type="PANTHER" id="PTHR18937:SF172">
    <property type="entry name" value="STRUCTURAL MAINTENANCE OF CHROMOSOMES PROTEIN"/>
    <property type="match status" value="1"/>
</dbReference>
<feature type="compositionally biased region" description="Polar residues" evidence="13">
    <location>
        <begin position="2148"/>
        <end position="2191"/>
    </location>
</feature>
<feature type="compositionally biased region" description="Polar residues" evidence="13">
    <location>
        <begin position="1498"/>
        <end position="1507"/>
    </location>
</feature>
<feature type="region of interest" description="Disordered" evidence="13">
    <location>
        <begin position="2094"/>
        <end position="2118"/>
    </location>
</feature>